<evidence type="ECO:0000313" key="2">
    <source>
        <dbReference type="EMBL" id="EDU88834.1"/>
    </source>
</evidence>
<organism evidence="2 3">
    <name type="scientific">Escherichia coli O157:H7 (strain EC869)</name>
    <dbReference type="NCBI Taxonomy" id="478008"/>
    <lineage>
        <taxon>Bacteria</taxon>
        <taxon>Pseudomonadati</taxon>
        <taxon>Pseudomonadota</taxon>
        <taxon>Gammaproteobacteria</taxon>
        <taxon>Enterobacterales</taxon>
        <taxon>Enterobacteriaceae</taxon>
        <taxon>Escherichia</taxon>
    </lineage>
</organism>
<evidence type="ECO:0000259" key="1">
    <source>
        <dbReference type="Pfam" id="PF22303"/>
    </source>
</evidence>
<feature type="domain" description="Kinase OspG kinase" evidence="1">
    <location>
        <begin position="1"/>
        <end position="40"/>
    </location>
</feature>
<dbReference type="Proteomes" id="UP000004641">
    <property type="component" value="Unassembled WGS sequence"/>
</dbReference>
<name>A0A0H3PLC1_ECO5C</name>
<protein>
    <submittedName>
        <fullName evidence="2">Putative type III secreted effector protein</fullName>
    </submittedName>
</protein>
<dbReference type="Pfam" id="PF22303">
    <property type="entry name" value="OspG_kinase"/>
    <property type="match status" value="1"/>
</dbReference>
<dbReference type="BioCyc" id="ECOL478008-HMP:G76-482322-MONOMER"/>
<dbReference type="Gene3D" id="1.10.510.10">
    <property type="entry name" value="Transferase(Phosphotransferase) domain 1"/>
    <property type="match status" value="1"/>
</dbReference>
<reference evidence="2 3" key="1">
    <citation type="journal article" date="2011" name="Appl. Environ. Microbiol.">
        <title>Genome signatures of Escherichia coli O157:H7 isolates from the bovine host reservoir.</title>
        <authorList>
            <person name="Eppinger M."/>
            <person name="Mammel M.K."/>
            <person name="Leclerc J.E."/>
            <person name="Ravel J."/>
            <person name="Cebula T.A."/>
        </authorList>
    </citation>
    <scope>NUCLEOTIDE SEQUENCE [LARGE SCALE GENOMIC DNA]</scope>
    <source>
        <strain evidence="2 3">EC869</strain>
    </source>
</reference>
<accession>A0A0H3PLC1</accession>
<dbReference type="InterPro" id="IPR054466">
    <property type="entry name" value="OspG_kinase"/>
</dbReference>
<sequence>MLYDKESNSLFPIDFRNIYSEYYSATKNDKEIIDRRLQMRTNDFHSLLNRKYL</sequence>
<gene>
    <name evidence="2" type="ORF">ECH7EC869_4612</name>
</gene>
<proteinExistence type="predicted"/>
<comment type="caution">
    <text evidence="2">The sequence shown here is derived from an EMBL/GenBank/DDBJ whole genome shotgun (WGS) entry which is preliminary data.</text>
</comment>
<evidence type="ECO:0000313" key="3">
    <source>
        <dbReference type="Proteomes" id="UP000004641"/>
    </source>
</evidence>
<dbReference type="AlphaFoldDB" id="A0A0H3PLC1"/>
<dbReference type="EMBL" id="ABHU01000031">
    <property type="protein sequence ID" value="EDU88834.1"/>
    <property type="molecule type" value="Genomic_DNA"/>
</dbReference>